<name>A0A0N7L3S3_PLAHL</name>
<organism evidence="1 2">
    <name type="scientific">Plasmopara halstedii</name>
    <name type="common">Downy mildew of sunflower</name>
    <dbReference type="NCBI Taxonomy" id="4781"/>
    <lineage>
        <taxon>Eukaryota</taxon>
        <taxon>Sar</taxon>
        <taxon>Stramenopiles</taxon>
        <taxon>Oomycota</taxon>
        <taxon>Peronosporomycetes</taxon>
        <taxon>Peronosporales</taxon>
        <taxon>Peronosporaceae</taxon>
        <taxon>Plasmopara</taxon>
    </lineage>
</organism>
<dbReference type="RefSeq" id="XP_024573044.1">
    <property type="nucleotide sequence ID" value="XM_024721916.1"/>
</dbReference>
<dbReference type="Proteomes" id="UP000054928">
    <property type="component" value="Unassembled WGS sequence"/>
</dbReference>
<dbReference type="GeneID" id="36398398"/>
<proteinExistence type="predicted"/>
<protein>
    <submittedName>
        <fullName evidence="1">Uncharacterized protein</fullName>
    </submittedName>
</protein>
<keyword evidence="2" id="KW-1185">Reference proteome</keyword>
<dbReference type="AlphaFoldDB" id="A0A0N7L3S3"/>
<reference evidence="2" key="1">
    <citation type="submission" date="2014-09" db="EMBL/GenBank/DDBJ databases">
        <authorList>
            <person name="Sharma Rahul"/>
            <person name="Thines Marco"/>
        </authorList>
    </citation>
    <scope>NUCLEOTIDE SEQUENCE [LARGE SCALE GENOMIC DNA]</scope>
</reference>
<evidence type="ECO:0000313" key="2">
    <source>
        <dbReference type="Proteomes" id="UP000054928"/>
    </source>
</evidence>
<accession>A0A0N7L3S3</accession>
<sequence length="73" mass="8135">MTTAPIGVVVAKNKFAKLKKLWLAISQKQCYVRDRRDNIPKGKNIATSGLPHAMCSSEFDLLHILEHLSVKSS</sequence>
<dbReference type="EMBL" id="CCYD01000217">
    <property type="protein sequence ID" value="CEG36675.1"/>
    <property type="molecule type" value="Genomic_DNA"/>
</dbReference>
<evidence type="ECO:0000313" key="1">
    <source>
        <dbReference type="EMBL" id="CEG36675.1"/>
    </source>
</evidence>